<dbReference type="InterPro" id="IPR050388">
    <property type="entry name" value="ABC_Ni/Peptide_Import"/>
</dbReference>
<evidence type="ECO:0000313" key="15">
    <source>
        <dbReference type="Proteomes" id="UP000246800"/>
    </source>
</evidence>
<accession>A0A166NZJ5</accession>
<evidence type="ECO:0000256" key="7">
    <source>
        <dbReference type="ARBA" id="ARBA00022840"/>
    </source>
</evidence>
<evidence type="ECO:0000256" key="1">
    <source>
        <dbReference type="ARBA" id="ARBA00004202"/>
    </source>
</evidence>
<reference evidence="13 17" key="5">
    <citation type="submission" date="2020-12" db="EMBL/GenBank/DDBJ databases">
        <title>Whole genome sequencing and de novo assembly of Staphylococcus pseudintermedius: a novel pangenome approach to unravel pathogenesis of canine pyoderma.</title>
        <authorList>
            <person name="Ferrer L."/>
            <person name="Perez D."/>
            <person name="Fonticoba R."/>
            <person name="Vines J."/>
            <person name="Fabregas N."/>
            <person name="Madronero S."/>
            <person name="Meroni G."/>
            <person name="Martino P."/>
            <person name="Martinez S."/>
            <person name="Cusco A."/>
            <person name="Migura L."/>
            <person name="Francino O."/>
        </authorList>
    </citation>
    <scope>NUCLEOTIDE SEQUENCE [LARGE SCALE GENOMIC DNA]</scope>
    <source>
        <strain evidence="13 17">HSP080</strain>
    </source>
</reference>
<evidence type="ECO:0000256" key="3">
    <source>
        <dbReference type="ARBA" id="ARBA00022448"/>
    </source>
</evidence>
<evidence type="ECO:0000313" key="13">
    <source>
        <dbReference type="EMBL" id="QQM98033.1"/>
    </source>
</evidence>
<keyword evidence="3" id="KW-0813">Transport</keyword>
<dbReference type="EMBL" id="QQPC01000055">
    <property type="protein sequence ID" value="REA81007.1"/>
    <property type="molecule type" value="Genomic_DNA"/>
</dbReference>
<dbReference type="InterPro" id="IPR003593">
    <property type="entry name" value="AAA+_ATPase"/>
</dbReference>
<evidence type="ECO:0000313" key="12">
    <source>
        <dbReference type="EMBL" id="PWZ76068.1"/>
    </source>
</evidence>
<dbReference type="OMA" id="QRFNWRK"/>
<gene>
    <name evidence="12" type="ORF">DD902_03880</name>
    <name evidence="14" type="ORF">DV961_08545</name>
    <name evidence="11" type="ORF">EGV54_03605</name>
    <name evidence="13" type="ORF">JGZ15_11575</name>
</gene>
<keyword evidence="4" id="KW-1003">Cell membrane</keyword>
<reference evidence="12 15" key="1">
    <citation type="journal article" date="2018" name="Vet. Microbiol.">
        <title>Clonal diversity and geographic distribution of methicillin-resistant Staphylococcus pseudintermedius from Australian animals: Discovery of novel sequence types.</title>
        <authorList>
            <person name="Worthing K.A."/>
            <person name="Abraham S."/>
            <person name="Coombs G.W."/>
            <person name="Pang S."/>
            <person name="Saputra S."/>
            <person name="Jordan D."/>
            <person name="Trott D.J."/>
            <person name="Norris J.M."/>
        </authorList>
    </citation>
    <scope>NUCLEOTIDE SEQUENCE [LARGE SCALE GENOMIC DNA]</scope>
    <source>
        <strain evidence="12 15">ST525 1</strain>
    </source>
</reference>
<reference evidence="14" key="2">
    <citation type="journal article" date="2018" name="Vet. Microbiol.">
        <title>Methicillin-resistant staphylococci amongst veterinary personnel, personnel-owned pets, patients and the hospital environment of two small animal veterinary hospitals.</title>
        <authorList>
            <person name="Worthing K.A."/>
            <person name="Brown J."/>
            <person name="Gerber L."/>
            <person name="Abraham S."/>
            <person name="Trott D."/>
            <person name="Norris J.M."/>
        </authorList>
    </citation>
    <scope>NUCLEOTIDE SEQUENCE</scope>
    <source>
        <strain evidence="14">ST496-2</strain>
    </source>
</reference>
<evidence type="ECO:0000313" key="17">
    <source>
        <dbReference type="Proteomes" id="UP000595859"/>
    </source>
</evidence>
<evidence type="ECO:0000313" key="11">
    <source>
        <dbReference type="EMBL" id="EGQ4384184.1"/>
    </source>
</evidence>
<dbReference type="EMBL" id="CP066884">
    <property type="protein sequence ID" value="QQM98033.1"/>
    <property type="molecule type" value="Genomic_DNA"/>
</dbReference>
<dbReference type="Gene3D" id="3.40.50.300">
    <property type="entry name" value="P-loop containing nucleotide triphosphate hydrolases"/>
    <property type="match status" value="1"/>
</dbReference>
<dbReference type="CDD" id="cd03257">
    <property type="entry name" value="ABC_NikE_OppD_transporters"/>
    <property type="match status" value="1"/>
</dbReference>
<dbReference type="InterPro" id="IPR003439">
    <property type="entry name" value="ABC_transporter-like_ATP-bd"/>
</dbReference>
<dbReference type="GO" id="GO:0005524">
    <property type="term" value="F:ATP binding"/>
    <property type="evidence" value="ECO:0007669"/>
    <property type="project" value="UniProtKB-KW"/>
</dbReference>
<comment type="similarity">
    <text evidence="2">Belongs to the ABC transporter superfamily.</text>
</comment>
<reference evidence="16" key="3">
    <citation type="journal article" date="2018" name="Vet. Microbiol.">
        <title>Molecular epidemiology of methicillin-resistant staphylococci amongst veterinary personnel, personnel-owned pets, patients and the hospital environment of two companion animal veterinary hospitals.</title>
        <authorList>
            <person name="Worthing K.A."/>
            <person name="Brown J."/>
            <person name="Gerber L."/>
            <person name="Abraham S."/>
            <person name="Trott D."/>
            <person name="Norris J.M."/>
        </authorList>
    </citation>
    <scope>NUCLEOTIDE SEQUENCE [LARGE SCALE GENOMIC DNA]</scope>
    <source>
        <strain evidence="16">ST496-2</strain>
    </source>
</reference>
<dbReference type="PROSITE" id="PS50893">
    <property type="entry name" value="ABC_TRANSPORTER_2"/>
    <property type="match status" value="1"/>
</dbReference>
<comment type="subcellular location">
    <subcellularLocation>
        <location evidence="1">Cell membrane</location>
        <topology evidence="1">Peripheral membrane protein</topology>
    </subcellularLocation>
</comment>
<dbReference type="SMART" id="SM00382">
    <property type="entry name" value="AAA"/>
    <property type="match status" value="1"/>
</dbReference>
<evidence type="ECO:0000313" key="14">
    <source>
        <dbReference type="EMBL" id="REA81007.1"/>
    </source>
</evidence>
<dbReference type="PANTHER" id="PTHR43297">
    <property type="entry name" value="OLIGOPEPTIDE TRANSPORT ATP-BINDING PROTEIN APPD"/>
    <property type="match status" value="1"/>
</dbReference>
<evidence type="ECO:0000256" key="2">
    <source>
        <dbReference type="ARBA" id="ARBA00005417"/>
    </source>
</evidence>
<dbReference type="Proteomes" id="UP000256409">
    <property type="component" value="Unassembled WGS sequence"/>
</dbReference>
<protein>
    <submittedName>
        <fullName evidence="12">ABC transporter ATP-binding protein</fullName>
    </submittedName>
</protein>
<dbReference type="SUPFAM" id="SSF52540">
    <property type="entry name" value="P-loop containing nucleoside triphosphate hydrolases"/>
    <property type="match status" value="1"/>
</dbReference>
<dbReference type="InterPro" id="IPR027417">
    <property type="entry name" value="P-loop_NTPase"/>
</dbReference>
<dbReference type="GeneID" id="93824207"/>
<dbReference type="OrthoDB" id="9802264at2"/>
<evidence type="ECO:0000259" key="10">
    <source>
        <dbReference type="PROSITE" id="PS50893"/>
    </source>
</evidence>
<dbReference type="GO" id="GO:0016887">
    <property type="term" value="F:ATP hydrolysis activity"/>
    <property type="evidence" value="ECO:0007669"/>
    <property type="project" value="InterPro"/>
</dbReference>
<evidence type="ECO:0000256" key="6">
    <source>
        <dbReference type="ARBA" id="ARBA00022741"/>
    </source>
</evidence>
<dbReference type="GO" id="GO:0005886">
    <property type="term" value="C:plasma membrane"/>
    <property type="evidence" value="ECO:0007669"/>
    <property type="project" value="UniProtKB-SubCell"/>
</dbReference>
<dbReference type="AlphaFoldDB" id="A0A166NZJ5"/>
<dbReference type="Pfam" id="PF00005">
    <property type="entry name" value="ABC_tran"/>
    <property type="match status" value="1"/>
</dbReference>
<dbReference type="eggNOG" id="COG0444">
    <property type="taxonomic scope" value="Bacteria"/>
</dbReference>
<evidence type="ECO:0000256" key="9">
    <source>
        <dbReference type="ARBA" id="ARBA00023136"/>
    </source>
</evidence>
<feature type="domain" description="ABC transporter" evidence="10">
    <location>
        <begin position="6"/>
        <end position="253"/>
    </location>
</feature>
<keyword evidence="6" id="KW-0547">Nucleotide-binding</keyword>
<dbReference type="PANTHER" id="PTHR43297:SF14">
    <property type="entry name" value="ATPASE AAA-TYPE CORE DOMAIN-CONTAINING PROTEIN"/>
    <property type="match status" value="1"/>
</dbReference>
<evidence type="ECO:0000313" key="18">
    <source>
        <dbReference type="Proteomes" id="UP000600220"/>
    </source>
</evidence>
<evidence type="ECO:0000256" key="5">
    <source>
        <dbReference type="ARBA" id="ARBA00022519"/>
    </source>
</evidence>
<dbReference type="EMBL" id="AAXKXX010000003">
    <property type="protein sequence ID" value="EGQ4384184.1"/>
    <property type="molecule type" value="Genomic_DNA"/>
</dbReference>
<dbReference type="InterPro" id="IPR017871">
    <property type="entry name" value="ABC_transporter-like_CS"/>
</dbReference>
<evidence type="ECO:0000313" key="16">
    <source>
        <dbReference type="Proteomes" id="UP000256409"/>
    </source>
</evidence>
<reference evidence="11 18" key="4">
    <citation type="submission" date="2018-11" db="EMBL/GenBank/DDBJ databases">
        <authorList>
            <consortium name="Veterinary Laboratory Investigation and Response Network"/>
        </authorList>
    </citation>
    <scope>NUCLEOTIDE SEQUENCE [LARGE SCALE GENOMIC DNA]</scope>
    <source>
        <strain evidence="11 18">SPSE-18-VL-LA-PA-Ryan-0021</strain>
    </source>
</reference>
<dbReference type="EMBL" id="QEIT01000019">
    <property type="protein sequence ID" value="PWZ76068.1"/>
    <property type="molecule type" value="Genomic_DNA"/>
</dbReference>
<sequence>MVEQLMRVEDLTLIDGHTNHVLVHHFNLTLHRGEVIAIIGESGSGKSMTCKALLGLNDRNIRMSGEIWFQEEALHNASEADFRKIRGRRIAMIMQQGATAFNPSFTVGAQLTMMLKQHRPMSTQQQKATLQHYFDMLGLRDFERILKSYPHQLSGGMLQRLMIILALALQPDIIIADEPTTALDAITQYEVIEELREVKEKIGCAMIFVSHDLAVVKSIADQVIVMRNGDVVEAGPAHQLFTAPQHAYTQFLIAARDRVTRYYKSLRGDASC</sequence>
<organism evidence="12 15">
    <name type="scientific">Staphylococcus pseudintermedius</name>
    <dbReference type="NCBI Taxonomy" id="283734"/>
    <lineage>
        <taxon>Bacteria</taxon>
        <taxon>Bacillati</taxon>
        <taxon>Bacillota</taxon>
        <taxon>Bacilli</taxon>
        <taxon>Bacillales</taxon>
        <taxon>Staphylococcaceae</taxon>
        <taxon>Staphylococcus</taxon>
        <taxon>Staphylococcus intermedius group</taxon>
    </lineage>
</organism>
<keyword evidence="18" id="KW-1185">Reference proteome</keyword>
<dbReference type="Proteomes" id="UP000600220">
    <property type="component" value="Unassembled WGS sequence"/>
</dbReference>
<dbReference type="PROSITE" id="PS00211">
    <property type="entry name" value="ABC_TRANSPORTER_1"/>
    <property type="match status" value="1"/>
</dbReference>
<dbReference type="RefSeq" id="WP_014614877.1">
    <property type="nucleotide sequence ID" value="NZ_AP019372.1"/>
</dbReference>
<keyword evidence="7 12" id="KW-0067">ATP-binding</keyword>
<evidence type="ECO:0000256" key="8">
    <source>
        <dbReference type="ARBA" id="ARBA00022967"/>
    </source>
</evidence>
<proteinExistence type="inferred from homology"/>
<dbReference type="Proteomes" id="UP000595859">
    <property type="component" value="Chromosome"/>
</dbReference>
<name>A0A166NZJ5_STAPS</name>
<dbReference type="Proteomes" id="UP000246800">
    <property type="component" value="Unassembled WGS sequence"/>
</dbReference>
<keyword evidence="5" id="KW-0997">Cell inner membrane</keyword>
<keyword evidence="8" id="KW-1278">Translocase</keyword>
<dbReference type="NCBIfam" id="NF047578">
    <property type="entry name" value="opine_ATP_CntD"/>
    <property type="match status" value="1"/>
</dbReference>
<evidence type="ECO:0000256" key="4">
    <source>
        <dbReference type="ARBA" id="ARBA00022475"/>
    </source>
</evidence>
<keyword evidence="9" id="KW-0472">Membrane</keyword>